<dbReference type="PANTHER" id="PTHR48090:SF3">
    <property type="entry name" value="UNDECAPRENYL-PHOSPHATE 4-DEOXY-4-FORMAMIDO-L-ARABINOSE TRANSFERASE"/>
    <property type="match status" value="1"/>
</dbReference>
<evidence type="ECO:0000313" key="10">
    <source>
        <dbReference type="EMBL" id="RDH39896.1"/>
    </source>
</evidence>
<organism evidence="10 11">
    <name type="scientific">Candidatus Aquirickettsiella gammari</name>
    <dbReference type="NCBI Taxonomy" id="2016198"/>
    <lineage>
        <taxon>Bacteria</taxon>
        <taxon>Pseudomonadati</taxon>
        <taxon>Pseudomonadota</taxon>
        <taxon>Gammaproteobacteria</taxon>
        <taxon>Legionellales</taxon>
        <taxon>Coxiellaceae</taxon>
        <taxon>Candidatus Aquirickettsiella</taxon>
    </lineage>
</organism>
<dbReference type="InterPro" id="IPR001173">
    <property type="entry name" value="Glyco_trans_2-like"/>
</dbReference>
<name>A0A370CHY2_9COXI</name>
<dbReference type="SUPFAM" id="SSF53448">
    <property type="entry name" value="Nucleotide-diphospho-sugar transferases"/>
    <property type="match status" value="1"/>
</dbReference>
<proteinExistence type="predicted"/>
<dbReference type="CDD" id="cd04187">
    <property type="entry name" value="DPM1_like_bac"/>
    <property type="match status" value="1"/>
</dbReference>
<evidence type="ECO:0000256" key="2">
    <source>
        <dbReference type="ARBA" id="ARBA00022676"/>
    </source>
</evidence>
<dbReference type="AlphaFoldDB" id="A0A370CHY2"/>
<feature type="transmembrane region" description="Helical" evidence="8">
    <location>
        <begin position="231"/>
        <end position="252"/>
    </location>
</feature>
<comment type="caution">
    <text evidence="10">The sequence shown here is derived from an EMBL/GenBank/DDBJ whole genome shotgun (WGS) entry which is preliminary data.</text>
</comment>
<keyword evidence="3" id="KW-0808">Transferase</keyword>
<dbReference type="InterPro" id="IPR029044">
    <property type="entry name" value="Nucleotide-diphossugar_trans"/>
</dbReference>
<evidence type="ECO:0000256" key="5">
    <source>
        <dbReference type="ARBA" id="ARBA00022985"/>
    </source>
</evidence>
<reference evidence="10 11" key="1">
    <citation type="journal article" date="2017" name="Int. J. Syst. Evol. Microbiol.">
        <title>Aquarickettsiella crustaci n. gen. n. sp. (Gammaproteobacteria: Legionellales: Coxiellaceae); a bacterial pathogen of the freshwater crustacean: Gammarus fossarum (Malacostraca: Amphipoda).</title>
        <authorList>
            <person name="Bojko J."/>
            <person name="Dunn A.M."/>
            <person name="Stebbing P.D."/>
            <person name="Van Aerle R."/>
            <person name="Bacela-Spychalska K."/>
            <person name="Bean T.P."/>
            <person name="Stentiford G.D."/>
        </authorList>
    </citation>
    <scope>NUCLEOTIDE SEQUENCE [LARGE SCALE GENOMIC DNA]</scope>
    <source>
        <strain evidence="10">RA15029</strain>
    </source>
</reference>
<evidence type="ECO:0000256" key="6">
    <source>
        <dbReference type="ARBA" id="ARBA00022989"/>
    </source>
</evidence>
<reference evidence="10 11" key="2">
    <citation type="journal article" date="2018" name="J. Invertebr. Pathol.">
        <title>'Candidatus Aquirickettsiella gammari' (Gammaproteobacteria: Legionellales: Coxiellaceae): A bacterial pathogen of the freshwater crustacean Gammarus fossarum (Malacostraca: Amphipoda).</title>
        <authorList>
            <person name="Bojko J."/>
            <person name="Dunn A.M."/>
            <person name="Stebbing P.D."/>
            <person name="van Aerle R."/>
            <person name="Bacela-Spychalska K."/>
            <person name="Bean T.P."/>
            <person name="Urrutia A."/>
            <person name="Stentiford G.D."/>
        </authorList>
    </citation>
    <scope>NUCLEOTIDE SEQUENCE [LARGE SCALE GENOMIC DNA]</scope>
    <source>
        <strain evidence="10">RA15029</strain>
    </source>
</reference>
<evidence type="ECO:0000256" key="1">
    <source>
        <dbReference type="ARBA" id="ARBA00022475"/>
    </source>
</evidence>
<dbReference type="InterPro" id="IPR050256">
    <property type="entry name" value="Glycosyltransferase_2"/>
</dbReference>
<keyword evidence="1" id="KW-1003">Cell membrane</keyword>
<accession>A0A370CHY2</accession>
<keyword evidence="7 8" id="KW-0472">Membrane</keyword>
<evidence type="ECO:0000256" key="4">
    <source>
        <dbReference type="ARBA" id="ARBA00022692"/>
    </source>
</evidence>
<evidence type="ECO:0000256" key="8">
    <source>
        <dbReference type="SAM" id="Phobius"/>
    </source>
</evidence>
<evidence type="ECO:0000313" key="11">
    <source>
        <dbReference type="Proteomes" id="UP000226429"/>
    </source>
</evidence>
<keyword evidence="4 8" id="KW-0812">Transmembrane</keyword>
<dbReference type="PANTHER" id="PTHR48090">
    <property type="entry name" value="UNDECAPRENYL-PHOSPHATE 4-DEOXY-4-FORMAMIDO-L-ARABINOSE TRANSFERASE-RELATED"/>
    <property type="match status" value="1"/>
</dbReference>
<dbReference type="EMBL" id="NMOS02000028">
    <property type="protein sequence ID" value="RDH39896.1"/>
    <property type="molecule type" value="Genomic_DNA"/>
</dbReference>
<feature type="domain" description="Glycosyltransferase 2-like" evidence="9">
    <location>
        <begin position="7"/>
        <end position="167"/>
    </location>
</feature>
<dbReference type="Pfam" id="PF00535">
    <property type="entry name" value="Glycos_transf_2"/>
    <property type="match status" value="1"/>
</dbReference>
<feature type="transmembrane region" description="Helical" evidence="8">
    <location>
        <begin position="264"/>
        <end position="289"/>
    </location>
</feature>
<keyword evidence="5" id="KW-0448">Lipopolysaccharide biosynthesis</keyword>
<sequence length="317" mass="36517">MNKPYLSVVIPVYNESENLEQLYQRLIATLDKGNKSYEIIFINDGSRDDSYEQLNALQKRRPKQIRVIHFNGNFGQHMAVMAGFERVKGEVIITLDADLQNPPEEIANLLCSIDEGHDYVGGVRKNRQDTFFRRYASKLNNWLRYKITKIRLSDQGCMLRAYRRSLIDLMISSKETSLFIPAQAYSLSTNPTEIEVAHDIRRAGASKYNIYRLLRLNFDLMTGFSLLPLQVFTMLGLLISVLSSFFVVYMLLRRFTVGPEAEGVFTLFAIVFFLMGIVLMGLGIMGEYIGRIYQEVRHRPRYVIKEVIDVENQGKPS</sequence>
<dbReference type="Proteomes" id="UP000226429">
    <property type="component" value="Unassembled WGS sequence"/>
</dbReference>
<dbReference type="GO" id="GO:0099621">
    <property type="term" value="F:undecaprenyl-phosphate 4-deoxy-4-formamido-L-arabinose transferase activity"/>
    <property type="evidence" value="ECO:0007669"/>
    <property type="project" value="TreeGrafter"/>
</dbReference>
<evidence type="ECO:0000256" key="7">
    <source>
        <dbReference type="ARBA" id="ARBA00023136"/>
    </source>
</evidence>
<dbReference type="GO" id="GO:0009103">
    <property type="term" value="P:lipopolysaccharide biosynthetic process"/>
    <property type="evidence" value="ECO:0007669"/>
    <property type="project" value="UniProtKB-KW"/>
</dbReference>
<dbReference type="Gene3D" id="3.90.550.10">
    <property type="entry name" value="Spore Coat Polysaccharide Biosynthesis Protein SpsA, Chain A"/>
    <property type="match status" value="1"/>
</dbReference>
<evidence type="ECO:0000256" key="3">
    <source>
        <dbReference type="ARBA" id="ARBA00022679"/>
    </source>
</evidence>
<keyword evidence="11" id="KW-1185">Reference proteome</keyword>
<gene>
    <name evidence="10" type="ORF">CFE62_006630</name>
</gene>
<evidence type="ECO:0000259" key="9">
    <source>
        <dbReference type="Pfam" id="PF00535"/>
    </source>
</evidence>
<dbReference type="GO" id="GO:0005886">
    <property type="term" value="C:plasma membrane"/>
    <property type="evidence" value="ECO:0007669"/>
    <property type="project" value="TreeGrafter"/>
</dbReference>
<protein>
    <submittedName>
        <fullName evidence="10">Glycosyltransferase</fullName>
    </submittedName>
</protein>
<keyword evidence="2" id="KW-0328">Glycosyltransferase</keyword>
<keyword evidence="6 8" id="KW-1133">Transmembrane helix</keyword>